<evidence type="ECO:0000313" key="2">
    <source>
        <dbReference type="EMBL" id="CAD1480531.1"/>
    </source>
</evidence>
<feature type="signal peptide" evidence="1">
    <location>
        <begin position="1"/>
        <end position="27"/>
    </location>
</feature>
<dbReference type="AlphaFoldDB" id="A0A6V7HIG9"/>
<evidence type="ECO:0000256" key="1">
    <source>
        <dbReference type="SAM" id="SignalP"/>
    </source>
</evidence>
<accession>A0A6V7HIG9</accession>
<dbReference type="Proteomes" id="UP000752696">
    <property type="component" value="Unassembled WGS sequence"/>
</dbReference>
<name>A0A6V7HIG9_9HYME</name>
<comment type="caution">
    <text evidence="2">The sequence shown here is derived from an EMBL/GenBank/DDBJ whole genome shotgun (WGS) entry which is preliminary data.</text>
</comment>
<protein>
    <submittedName>
        <fullName evidence="2">Uncharacterized protein</fullName>
    </submittedName>
</protein>
<proteinExistence type="predicted"/>
<gene>
    <name evidence="2" type="ORF">MHI_LOCUS941264</name>
</gene>
<sequence length="82" mass="9348">VKLRRNKMSKFMLFVCIVLLATTVITAAPNSCGRHGDPCISTRECCSNMRCHVYAKRCQVQITEEDLLQAREKILGRKGKDY</sequence>
<reference evidence="2" key="1">
    <citation type="submission" date="2020-07" db="EMBL/GenBank/DDBJ databases">
        <authorList>
            <person name="Nazaruddin N."/>
        </authorList>
    </citation>
    <scope>NUCLEOTIDE SEQUENCE</scope>
</reference>
<feature type="non-terminal residue" evidence="2">
    <location>
        <position position="1"/>
    </location>
</feature>
<keyword evidence="3" id="KW-1185">Reference proteome</keyword>
<keyword evidence="1" id="KW-0732">Signal</keyword>
<evidence type="ECO:0000313" key="3">
    <source>
        <dbReference type="Proteomes" id="UP000752696"/>
    </source>
</evidence>
<feature type="chain" id="PRO_5028040108" evidence="1">
    <location>
        <begin position="28"/>
        <end position="82"/>
    </location>
</feature>
<dbReference type="EMBL" id="CAJDYZ010012082">
    <property type="protein sequence ID" value="CAD1480531.1"/>
    <property type="molecule type" value="Genomic_DNA"/>
</dbReference>
<dbReference type="OrthoDB" id="7921538at2759"/>
<organism evidence="2 3">
    <name type="scientific">Heterotrigona itama</name>
    <dbReference type="NCBI Taxonomy" id="395501"/>
    <lineage>
        <taxon>Eukaryota</taxon>
        <taxon>Metazoa</taxon>
        <taxon>Ecdysozoa</taxon>
        <taxon>Arthropoda</taxon>
        <taxon>Hexapoda</taxon>
        <taxon>Insecta</taxon>
        <taxon>Pterygota</taxon>
        <taxon>Neoptera</taxon>
        <taxon>Endopterygota</taxon>
        <taxon>Hymenoptera</taxon>
        <taxon>Apocrita</taxon>
        <taxon>Aculeata</taxon>
        <taxon>Apoidea</taxon>
        <taxon>Anthophila</taxon>
        <taxon>Apidae</taxon>
        <taxon>Heterotrigona</taxon>
    </lineage>
</organism>